<organism evidence="1 2">
    <name type="scientific">Candidatus Roizmanbacteria bacterium CG11_big_fil_rev_8_21_14_0_20_37_16</name>
    <dbReference type="NCBI Taxonomy" id="1974857"/>
    <lineage>
        <taxon>Bacteria</taxon>
        <taxon>Candidatus Roizmaniibacteriota</taxon>
    </lineage>
</organism>
<evidence type="ECO:0000313" key="2">
    <source>
        <dbReference type="Proteomes" id="UP000229497"/>
    </source>
</evidence>
<sequence length="254" mass="29803">MRTHRYFIRRYLENRPDFFSFIRSQEAFLFYSHIPMMKKPLLDFGSGDGFFASTIFNKKGIDVGLDVLSSRINESPQTNIYKKCTIYDGIAIPYKANSFGTIISNCVFEHVPQIEKSVQEMYRITKKGGYLITTVMCSSWSNNLLGGKIFGNIYIDWFNRMQHHDSLLSKKEWIRLFKGAGYEIVESVDYLFENAAQKTEMYHFLSVFSLITYLLFKKWKLFSHVSERKIAEIENIIKNDKKNPSACFFVLRKK</sequence>
<dbReference type="InterPro" id="IPR029063">
    <property type="entry name" value="SAM-dependent_MTases_sf"/>
</dbReference>
<dbReference type="Pfam" id="PF13489">
    <property type="entry name" value="Methyltransf_23"/>
    <property type="match status" value="1"/>
</dbReference>
<dbReference type="Proteomes" id="UP000229497">
    <property type="component" value="Unassembled WGS sequence"/>
</dbReference>
<dbReference type="AlphaFoldDB" id="A0A2H0KJF4"/>
<dbReference type="EMBL" id="PCVK01000106">
    <property type="protein sequence ID" value="PIQ71388.1"/>
    <property type="molecule type" value="Genomic_DNA"/>
</dbReference>
<comment type="caution">
    <text evidence="1">The sequence shown here is derived from an EMBL/GenBank/DDBJ whole genome shotgun (WGS) entry which is preliminary data.</text>
</comment>
<evidence type="ECO:0000313" key="1">
    <source>
        <dbReference type="EMBL" id="PIQ71388.1"/>
    </source>
</evidence>
<evidence type="ECO:0008006" key="3">
    <source>
        <dbReference type="Google" id="ProtNLM"/>
    </source>
</evidence>
<protein>
    <recommendedName>
        <fullName evidence="3">Methyltransferase type 11 domain-containing protein</fullName>
    </recommendedName>
</protein>
<dbReference type="SUPFAM" id="SSF53335">
    <property type="entry name" value="S-adenosyl-L-methionine-dependent methyltransferases"/>
    <property type="match status" value="1"/>
</dbReference>
<reference evidence="1 2" key="1">
    <citation type="submission" date="2017-09" db="EMBL/GenBank/DDBJ databases">
        <title>Depth-based differentiation of microbial function through sediment-hosted aquifers and enrichment of novel symbionts in the deep terrestrial subsurface.</title>
        <authorList>
            <person name="Probst A.J."/>
            <person name="Ladd B."/>
            <person name="Jarett J.K."/>
            <person name="Geller-Mcgrath D.E."/>
            <person name="Sieber C.M."/>
            <person name="Emerson J.B."/>
            <person name="Anantharaman K."/>
            <person name="Thomas B.C."/>
            <person name="Malmstrom R."/>
            <person name="Stieglmeier M."/>
            <person name="Klingl A."/>
            <person name="Woyke T."/>
            <person name="Ryan C.M."/>
            <person name="Banfield J.F."/>
        </authorList>
    </citation>
    <scope>NUCLEOTIDE SEQUENCE [LARGE SCALE GENOMIC DNA]</scope>
    <source>
        <strain evidence="1">CG11_big_fil_rev_8_21_14_0_20_37_16</strain>
    </source>
</reference>
<gene>
    <name evidence="1" type="ORF">COV87_03740</name>
</gene>
<dbReference type="Gene3D" id="3.40.50.150">
    <property type="entry name" value="Vaccinia Virus protein VP39"/>
    <property type="match status" value="1"/>
</dbReference>
<accession>A0A2H0KJF4</accession>
<name>A0A2H0KJF4_9BACT</name>
<dbReference type="CDD" id="cd02440">
    <property type="entry name" value="AdoMet_MTases"/>
    <property type="match status" value="1"/>
</dbReference>
<proteinExistence type="predicted"/>